<comment type="similarity">
    <text evidence="1">Belongs to the fatty acyl-CoA reductase family.</text>
</comment>
<dbReference type="PANTHER" id="PTHR11011">
    <property type="entry name" value="MALE STERILITY PROTEIN 2-RELATED"/>
    <property type="match status" value="1"/>
</dbReference>
<comment type="function">
    <text evidence="1">Catalyzes the reduction of fatty acyl-CoA to fatty alcohols.</text>
</comment>
<name>A0A0C1BW92_ASPUT</name>
<protein>
    <recommendedName>
        <fullName evidence="1">Fatty acyl-CoA reductase</fullName>
        <ecNumber evidence="1">1.2.1.84</ecNumber>
    </recommendedName>
</protein>
<dbReference type="Proteomes" id="UP000053475">
    <property type="component" value="Unassembled WGS sequence"/>
</dbReference>
<evidence type="ECO:0000313" key="4">
    <source>
        <dbReference type="Proteomes" id="UP000053475"/>
    </source>
</evidence>
<dbReference type="GO" id="GO:0035336">
    <property type="term" value="P:long-chain fatty-acyl-CoA metabolic process"/>
    <property type="evidence" value="ECO:0007669"/>
    <property type="project" value="TreeGrafter"/>
</dbReference>
<keyword evidence="4" id="KW-1185">Reference proteome</keyword>
<accession>A0A0C1BW92</accession>
<dbReference type="GO" id="GO:0102965">
    <property type="term" value="F:alcohol-forming long-chain fatty acyl-CoA reductase activity"/>
    <property type="evidence" value="ECO:0007669"/>
    <property type="project" value="UniProtKB-EC"/>
</dbReference>
<reference evidence="3 4" key="1">
    <citation type="submission" date="2014-11" db="EMBL/GenBank/DDBJ databases">
        <title>Genomics derived discovery of secondary metabolites biosynthetic gene clusters in Aspergillus ustus.</title>
        <authorList>
            <person name="Pi B."/>
            <person name="Dai F."/>
            <person name="Song X."/>
            <person name="Zhu C."/>
            <person name="Li H."/>
            <person name="Yu D."/>
        </authorList>
    </citation>
    <scope>NUCLEOTIDE SEQUENCE [LARGE SCALE GENOMIC DNA]</scope>
    <source>
        <strain evidence="3 4">3.3904</strain>
    </source>
</reference>
<evidence type="ECO:0000259" key="2">
    <source>
        <dbReference type="Pfam" id="PF07993"/>
    </source>
</evidence>
<keyword evidence="1" id="KW-0444">Lipid biosynthesis</keyword>
<evidence type="ECO:0000256" key="1">
    <source>
        <dbReference type="RuleBase" id="RU363097"/>
    </source>
</evidence>
<comment type="caution">
    <text evidence="3">The sequence shown here is derived from an EMBL/GenBank/DDBJ whole genome shotgun (WGS) entry which is preliminary data.</text>
</comment>
<dbReference type="AlphaFoldDB" id="A0A0C1BW92"/>
<dbReference type="InterPro" id="IPR013120">
    <property type="entry name" value="FAR_NAD-bd"/>
</dbReference>
<dbReference type="GO" id="GO:0005777">
    <property type="term" value="C:peroxisome"/>
    <property type="evidence" value="ECO:0007669"/>
    <property type="project" value="TreeGrafter"/>
</dbReference>
<dbReference type="InterPro" id="IPR036291">
    <property type="entry name" value="NAD(P)-bd_dom_sf"/>
</dbReference>
<dbReference type="Gene3D" id="3.40.50.720">
    <property type="entry name" value="NAD(P)-binding Rossmann-like Domain"/>
    <property type="match status" value="1"/>
</dbReference>
<keyword evidence="1" id="KW-0521">NADP</keyword>
<sequence length="252" mass="27775">MLMKHKQQVLNRFLHISTTFVSDVLPDGAVLDERVDSISNENVAEELTAILTNGESSRTPQPTSPYCLSKHLTEVLLLNGEYQSLPILVVRPSIIAPAIQEPFPLTGSDGAIPTHIFVESLLERGASEIDQTRIAHAALRDAVVDEIPVDLVARICLAHLAQGTTGVANASSQLYVSRKMGEFVDYIHRYTPKELMSKLLAVDRTRSSEEMSSVHFMDVMGQFLRERRIACGRSAHLNMITGPLELAMIQSG</sequence>
<keyword evidence="1" id="KW-0443">Lipid metabolism</keyword>
<dbReference type="EC" id="1.2.1.84" evidence="1"/>
<comment type="catalytic activity">
    <reaction evidence="1">
        <text>a long-chain fatty acyl-CoA + 2 NADPH + 2 H(+) = a long-chain primary fatty alcohol + 2 NADP(+) + CoA</text>
        <dbReference type="Rhea" id="RHEA:52716"/>
        <dbReference type="ChEBI" id="CHEBI:15378"/>
        <dbReference type="ChEBI" id="CHEBI:57287"/>
        <dbReference type="ChEBI" id="CHEBI:57783"/>
        <dbReference type="ChEBI" id="CHEBI:58349"/>
        <dbReference type="ChEBI" id="CHEBI:77396"/>
        <dbReference type="ChEBI" id="CHEBI:83139"/>
        <dbReference type="EC" id="1.2.1.84"/>
    </reaction>
</comment>
<feature type="domain" description="Thioester reductase (TE)" evidence="2">
    <location>
        <begin position="8"/>
        <end position="155"/>
    </location>
</feature>
<evidence type="ECO:0000313" key="3">
    <source>
        <dbReference type="EMBL" id="KIA75811.1"/>
    </source>
</evidence>
<gene>
    <name evidence="3" type="ORF">HK57_00425</name>
</gene>
<keyword evidence="1" id="KW-0560">Oxidoreductase</keyword>
<dbReference type="SUPFAM" id="SSF51735">
    <property type="entry name" value="NAD(P)-binding Rossmann-fold domains"/>
    <property type="match status" value="1"/>
</dbReference>
<dbReference type="GO" id="GO:0080019">
    <property type="term" value="F:alcohol-forming very long-chain fatty acyl-CoA reductase activity"/>
    <property type="evidence" value="ECO:0007669"/>
    <property type="project" value="InterPro"/>
</dbReference>
<organism evidence="3 4">
    <name type="scientific">Aspergillus ustus</name>
    <dbReference type="NCBI Taxonomy" id="40382"/>
    <lineage>
        <taxon>Eukaryota</taxon>
        <taxon>Fungi</taxon>
        <taxon>Dikarya</taxon>
        <taxon>Ascomycota</taxon>
        <taxon>Pezizomycotina</taxon>
        <taxon>Eurotiomycetes</taxon>
        <taxon>Eurotiomycetidae</taxon>
        <taxon>Eurotiales</taxon>
        <taxon>Aspergillaceae</taxon>
        <taxon>Aspergillus</taxon>
        <taxon>Aspergillus subgen. Nidulantes</taxon>
    </lineage>
</organism>
<dbReference type="PANTHER" id="PTHR11011:SF45">
    <property type="entry name" value="FATTY ACYL-COA REDUCTASE CG8306-RELATED"/>
    <property type="match status" value="1"/>
</dbReference>
<dbReference type="EMBL" id="JOMC01000036">
    <property type="protein sequence ID" value="KIA75811.1"/>
    <property type="molecule type" value="Genomic_DNA"/>
</dbReference>
<dbReference type="InterPro" id="IPR026055">
    <property type="entry name" value="FAR"/>
</dbReference>
<dbReference type="Pfam" id="PF07993">
    <property type="entry name" value="NAD_binding_4"/>
    <property type="match status" value="1"/>
</dbReference>
<proteinExistence type="inferred from homology"/>